<sequence>MRQSNMKYPDSASEIAHYFSKMSAPNQQEILGQIVIEILRAGKTLNRKAICSKLLHRLEVASSLEEEHHYHTLIGMLFER</sequence>
<evidence type="ECO:0000313" key="1">
    <source>
        <dbReference type="EMBL" id="NIF23996.1"/>
    </source>
</evidence>
<gene>
    <name evidence="1" type="ORF">F3J40_20695</name>
</gene>
<dbReference type="EMBL" id="VWXF01000011">
    <property type="protein sequence ID" value="NIF23996.1"/>
    <property type="molecule type" value="Genomic_DNA"/>
</dbReference>
<dbReference type="Gene3D" id="1.20.5.5260">
    <property type="match status" value="1"/>
</dbReference>
<name>A0ABX0RI63_9GAMM</name>
<organism evidence="1 2">
    <name type="scientific">Candidatus Pantoea multigeneris</name>
    <dbReference type="NCBI Taxonomy" id="2608357"/>
    <lineage>
        <taxon>Bacteria</taxon>
        <taxon>Pseudomonadati</taxon>
        <taxon>Pseudomonadota</taxon>
        <taxon>Gammaproteobacteria</taxon>
        <taxon>Enterobacterales</taxon>
        <taxon>Erwiniaceae</taxon>
        <taxon>Pantoea</taxon>
    </lineage>
</organism>
<accession>A0ABX0RI63</accession>
<protein>
    <submittedName>
        <fullName evidence="1">Two-component-system connector protein YcgZ</fullName>
    </submittedName>
</protein>
<comment type="caution">
    <text evidence="1">The sequence shown here is derived from an EMBL/GenBank/DDBJ whole genome shotgun (WGS) entry which is preliminary data.</text>
</comment>
<proteinExistence type="predicted"/>
<dbReference type="NCBIfam" id="NF040640">
    <property type="entry name" value="YcgZ_fam"/>
    <property type="match status" value="1"/>
</dbReference>
<evidence type="ECO:0000313" key="2">
    <source>
        <dbReference type="Proteomes" id="UP001515683"/>
    </source>
</evidence>
<keyword evidence="2" id="KW-1185">Reference proteome</keyword>
<dbReference type="Pfam" id="PF10798">
    <property type="entry name" value="YmgB"/>
    <property type="match status" value="1"/>
</dbReference>
<dbReference type="InterPro" id="IPR024753">
    <property type="entry name" value="AriR"/>
</dbReference>
<reference evidence="1 2" key="1">
    <citation type="journal article" date="2019" name="bioRxiv">
        <title>Bacteria contribute to plant secondary compound degradation in a generalist herbivore system.</title>
        <authorList>
            <person name="Francoeur C.B."/>
            <person name="Khadempour L."/>
            <person name="Moreira-Soto R.D."/>
            <person name="Gotting K."/>
            <person name="Book A.J."/>
            <person name="Pinto-Tomas A.A."/>
            <person name="Keefover-Ring K."/>
            <person name="Currie C.R."/>
        </authorList>
    </citation>
    <scope>NUCLEOTIDE SEQUENCE [LARGE SCALE GENOMIC DNA]</scope>
    <source>
        <strain evidence="1">Acro-835</strain>
    </source>
</reference>
<dbReference type="Proteomes" id="UP001515683">
    <property type="component" value="Unassembled WGS sequence"/>
</dbReference>
<dbReference type="RefSeq" id="WP_167017709.1">
    <property type="nucleotide sequence ID" value="NZ_VWXF01000011.1"/>
</dbReference>